<sequence length="290" mass="32174">MRRLLVAACLLATICAYHIKKHDFEVVIDRVEYTKVSNKYNLPKIVVPQQELVPAIEILKKIAHDREINSLAGTEANLNDYADKIFANIQQFLIHSGYDPVELPDLEAGFNYTLIITYQGELQLTKGWLEDISTVHRGGDVIVTYSTEAKFLEVTVPIAFDDLQFTYEYSAEIMGLGPTGGIDGKIANIEVEVKIGFDVTNLVLSLDEFEIIDTNHIDVNFNGNPLVDWLVNLLTDVITSLLKPVILGIVENIIRGSVEDAIQSINDLIDGILNPTTPVPTSTAAAFFIK</sequence>
<dbReference type="GO" id="GO:0005615">
    <property type="term" value="C:extracellular space"/>
    <property type="evidence" value="ECO:0007669"/>
    <property type="project" value="TreeGrafter"/>
</dbReference>
<dbReference type="InterPro" id="IPR020234">
    <property type="entry name" value="Mite_allergen_group-7"/>
</dbReference>
<name>A0AA38IGP2_9CUCU</name>
<comment type="caution">
    <text evidence="2">The sequence shown here is derived from an EMBL/GenBank/DDBJ whole genome shotgun (WGS) entry which is preliminary data.</text>
</comment>
<protein>
    <submittedName>
        <fullName evidence="2">Uncharacterized protein</fullName>
    </submittedName>
</protein>
<feature type="chain" id="PRO_5041330914" evidence="1">
    <location>
        <begin position="17"/>
        <end position="290"/>
    </location>
</feature>
<dbReference type="PANTHER" id="PTHR11008:SF29">
    <property type="entry name" value="IP17226P"/>
    <property type="match status" value="1"/>
</dbReference>
<dbReference type="Pfam" id="PF16984">
    <property type="entry name" value="Grp7_allergen"/>
    <property type="match status" value="1"/>
</dbReference>
<evidence type="ECO:0000313" key="3">
    <source>
        <dbReference type="Proteomes" id="UP001168821"/>
    </source>
</evidence>
<keyword evidence="3" id="KW-1185">Reference proteome</keyword>
<evidence type="ECO:0000256" key="1">
    <source>
        <dbReference type="SAM" id="SignalP"/>
    </source>
</evidence>
<dbReference type="SUPFAM" id="SSF55394">
    <property type="entry name" value="Bactericidal permeability-increasing protein, BPI"/>
    <property type="match status" value="1"/>
</dbReference>
<evidence type="ECO:0000313" key="2">
    <source>
        <dbReference type="EMBL" id="KAJ3653534.1"/>
    </source>
</evidence>
<dbReference type="InterPro" id="IPR038602">
    <property type="entry name" value="Mite_allergen_7_sf"/>
</dbReference>
<dbReference type="GO" id="GO:0008289">
    <property type="term" value="F:lipid binding"/>
    <property type="evidence" value="ECO:0007669"/>
    <property type="project" value="InterPro"/>
</dbReference>
<dbReference type="InterPro" id="IPR017943">
    <property type="entry name" value="Bactericidal_perm-incr_a/b_dom"/>
</dbReference>
<dbReference type="Proteomes" id="UP001168821">
    <property type="component" value="Unassembled WGS sequence"/>
</dbReference>
<organism evidence="2 3">
    <name type="scientific">Zophobas morio</name>
    <dbReference type="NCBI Taxonomy" id="2755281"/>
    <lineage>
        <taxon>Eukaryota</taxon>
        <taxon>Metazoa</taxon>
        <taxon>Ecdysozoa</taxon>
        <taxon>Arthropoda</taxon>
        <taxon>Hexapoda</taxon>
        <taxon>Insecta</taxon>
        <taxon>Pterygota</taxon>
        <taxon>Neoptera</taxon>
        <taxon>Endopterygota</taxon>
        <taxon>Coleoptera</taxon>
        <taxon>Polyphaga</taxon>
        <taxon>Cucujiformia</taxon>
        <taxon>Tenebrionidae</taxon>
        <taxon>Zophobas</taxon>
    </lineage>
</organism>
<accession>A0AA38IGP2</accession>
<gene>
    <name evidence="2" type="ORF">Zmor_012781</name>
</gene>
<proteinExistence type="predicted"/>
<dbReference type="Gene3D" id="3.15.10.50">
    <property type="match status" value="1"/>
</dbReference>
<dbReference type="AlphaFoldDB" id="A0AA38IGP2"/>
<feature type="signal peptide" evidence="1">
    <location>
        <begin position="1"/>
        <end position="16"/>
    </location>
</feature>
<dbReference type="PANTHER" id="PTHR11008">
    <property type="entry name" value="PROTEIN TAKEOUT-LIKE PROTEIN"/>
    <property type="match status" value="1"/>
</dbReference>
<reference evidence="2" key="1">
    <citation type="journal article" date="2023" name="G3 (Bethesda)">
        <title>Whole genome assemblies of Zophobas morio and Tenebrio molitor.</title>
        <authorList>
            <person name="Kaur S."/>
            <person name="Stinson S.A."/>
            <person name="diCenzo G.C."/>
        </authorList>
    </citation>
    <scope>NUCLEOTIDE SEQUENCE</scope>
    <source>
        <strain evidence="2">QUZm001</strain>
    </source>
</reference>
<dbReference type="EMBL" id="JALNTZ010000004">
    <property type="protein sequence ID" value="KAJ3653534.1"/>
    <property type="molecule type" value="Genomic_DNA"/>
</dbReference>
<keyword evidence="1" id="KW-0732">Signal</keyword>